<comment type="subcellular location">
    <subcellularLocation>
        <location evidence="1 14">Cell outer membrane</location>
        <topology evidence="1 14">Multi-pass membrane protein</topology>
    </subcellularLocation>
</comment>
<dbReference type="Gene3D" id="2.40.170.20">
    <property type="entry name" value="TonB-dependent receptor, beta-barrel domain"/>
    <property type="match status" value="1"/>
</dbReference>
<dbReference type="PANTHER" id="PTHR32552">
    <property type="entry name" value="FERRICHROME IRON RECEPTOR-RELATED"/>
    <property type="match status" value="1"/>
</dbReference>
<keyword evidence="20" id="KW-1185">Reference proteome</keyword>
<dbReference type="RefSeq" id="WP_175170112.1">
    <property type="nucleotide sequence ID" value="NZ_CADIJQ010000004.1"/>
</dbReference>
<dbReference type="EMBL" id="CADIJQ010000004">
    <property type="protein sequence ID" value="CAB3707121.1"/>
    <property type="molecule type" value="Genomic_DNA"/>
</dbReference>
<evidence type="ECO:0000313" key="20">
    <source>
        <dbReference type="Proteomes" id="UP000494269"/>
    </source>
</evidence>
<feature type="domain" description="Secretin/TonB short N-terminal" evidence="18">
    <location>
        <begin position="110"/>
        <end position="161"/>
    </location>
</feature>
<keyword evidence="6 14" id="KW-0812">Transmembrane</keyword>
<dbReference type="GO" id="GO:0015344">
    <property type="term" value="F:siderophore uptake transmembrane transporter activity"/>
    <property type="evidence" value="ECO:0007669"/>
    <property type="project" value="TreeGrafter"/>
</dbReference>
<evidence type="ECO:0000256" key="9">
    <source>
        <dbReference type="ARBA" id="ARBA00023065"/>
    </source>
</evidence>
<keyword evidence="10 16" id="KW-0798">TonB box</keyword>
<gene>
    <name evidence="19" type="primary">fcuA_2</name>
    <name evidence="19" type="ORF">LMG3441_02899</name>
</gene>
<dbReference type="Pfam" id="PF07660">
    <property type="entry name" value="STN"/>
    <property type="match status" value="1"/>
</dbReference>
<dbReference type="InterPro" id="IPR037066">
    <property type="entry name" value="Plug_dom_sf"/>
</dbReference>
<evidence type="ECO:0000256" key="17">
    <source>
        <dbReference type="SAM" id="SignalP"/>
    </source>
</evidence>
<evidence type="ECO:0000256" key="14">
    <source>
        <dbReference type="PROSITE-ProRule" id="PRU01360"/>
    </source>
</evidence>
<evidence type="ECO:0000256" key="12">
    <source>
        <dbReference type="ARBA" id="ARBA00023170"/>
    </source>
</evidence>
<dbReference type="CDD" id="cd01347">
    <property type="entry name" value="ligand_gated_channel"/>
    <property type="match status" value="1"/>
</dbReference>
<evidence type="ECO:0000256" key="13">
    <source>
        <dbReference type="ARBA" id="ARBA00023237"/>
    </source>
</evidence>
<accession>A0A6S7A8M0</accession>
<dbReference type="NCBIfam" id="TIGR01783">
    <property type="entry name" value="TonB-siderophor"/>
    <property type="match status" value="1"/>
</dbReference>
<dbReference type="InterPro" id="IPR039426">
    <property type="entry name" value="TonB-dep_rcpt-like"/>
</dbReference>
<keyword evidence="7 17" id="KW-0732">Signal</keyword>
<dbReference type="PROSITE" id="PS01156">
    <property type="entry name" value="TONB_DEPENDENT_REC_2"/>
    <property type="match status" value="1"/>
</dbReference>
<evidence type="ECO:0000256" key="3">
    <source>
        <dbReference type="ARBA" id="ARBA00022448"/>
    </source>
</evidence>
<dbReference type="Proteomes" id="UP000494269">
    <property type="component" value="Unassembled WGS sequence"/>
</dbReference>
<sequence>MVSRLSHLPRLPRSKAVLSPLAAMTQATGMGLILLAVAGAPATAEAAKPAADASAADAAAAVVAAAGAAAAGATAGAAADAPSAAARQTYTIAGGPLGDVLAQFAAAAGVPLSFDPALVAGRHSAGLSGAYTVREGFARLLAGSGYALAEQGAGAYSLRKLPAGEGDAATLLPSITVAGAGVSPSALPSEYAGGQVARGGRLGLLGNRDVMDTPFNITSYTSELLANRQAVTLADALNAEPSVRFTGQIGGVTDSFYIRGFPIGEGNLGEIAFDGVYGVAPNYHVFTDYIERVEVLKGPAALLYGMSPNSGVGGVINMVPKRSLPQDLTRLSADYVGDSQFGGRVDLSRRFGNDGEWGVRVNGMHRQGDTPLDNLYSRTDIGALSLDYQGERLRASLDLLVQNEKVDAPTRPFLVTSGIDVPRAADGRRNATQAWGWWKSEGESALLRVEYDISDRLTVFADAGGSDTRVSRLSDQTPTIVNSAGDTVVTPNNFRFQVNRSTYNAGLRAKLDTGPVRHAISFMGSMYSDRNLQASVSGTPLTSNIYHPIARPEQNIPAPANVPKVSSSDLSGLALADTMSILDERAQLTVGVRQQRIESRNFNATTGVRTVSYDESATTPLAGLVIKPWSNVSLYANYIEGLSKGDVAPATASNAGQVFKPYKAKQKEVGIKVDLDDAMLTFSAFEITKPSGQLTNGVYGADSEQRNRGLELNLSGEPVRGLRLLGGVTYLNAELTRTNNAATVGNQPVGVPKFSANLGAEWDTPWVAGLTLTGGMMYTGREYVNQANTQSVPSWTTFDVGARYATKIQGKDVTFRANVVNVTNRAYWSGVASYGTVSQGVPRTLMLSASMDF</sequence>
<dbReference type="InterPro" id="IPR036942">
    <property type="entry name" value="Beta-barrel_TonB_sf"/>
</dbReference>
<organism evidence="19 20">
    <name type="scientific">Achromobacter kerstersii</name>
    <dbReference type="NCBI Taxonomy" id="1353890"/>
    <lineage>
        <taxon>Bacteria</taxon>
        <taxon>Pseudomonadati</taxon>
        <taxon>Pseudomonadota</taxon>
        <taxon>Betaproteobacteria</taxon>
        <taxon>Burkholderiales</taxon>
        <taxon>Alcaligenaceae</taxon>
        <taxon>Achromobacter</taxon>
    </lineage>
</organism>
<keyword evidence="3 14" id="KW-0813">Transport</keyword>
<evidence type="ECO:0000256" key="1">
    <source>
        <dbReference type="ARBA" id="ARBA00004571"/>
    </source>
</evidence>
<dbReference type="SMART" id="SM00965">
    <property type="entry name" value="STN"/>
    <property type="match status" value="1"/>
</dbReference>
<keyword evidence="11 14" id="KW-0472">Membrane</keyword>
<dbReference type="SUPFAM" id="SSF56935">
    <property type="entry name" value="Porins"/>
    <property type="match status" value="1"/>
</dbReference>
<dbReference type="PANTHER" id="PTHR32552:SF82">
    <property type="entry name" value="FCUA PROTEIN"/>
    <property type="match status" value="1"/>
</dbReference>
<evidence type="ECO:0000256" key="8">
    <source>
        <dbReference type="ARBA" id="ARBA00023004"/>
    </source>
</evidence>
<comment type="similarity">
    <text evidence="2 14 16">Belongs to the TonB-dependent receptor family.</text>
</comment>
<evidence type="ECO:0000256" key="10">
    <source>
        <dbReference type="ARBA" id="ARBA00023077"/>
    </source>
</evidence>
<dbReference type="InterPro" id="IPR011662">
    <property type="entry name" value="Secretin/TonB_short_N"/>
</dbReference>
<dbReference type="InterPro" id="IPR000531">
    <property type="entry name" value="Beta-barrel_TonB"/>
</dbReference>
<evidence type="ECO:0000259" key="18">
    <source>
        <dbReference type="SMART" id="SM00965"/>
    </source>
</evidence>
<dbReference type="InterPro" id="IPR010105">
    <property type="entry name" value="TonB_sidphr_rcpt"/>
</dbReference>
<feature type="signal peptide" evidence="17">
    <location>
        <begin position="1"/>
        <end position="46"/>
    </location>
</feature>
<evidence type="ECO:0000256" key="4">
    <source>
        <dbReference type="ARBA" id="ARBA00022452"/>
    </source>
</evidence>
<dbReference type="AlphaFoldDB" id="A0A6S7A8M0"/>
<dbReference type="PROSITE" id="PS52016">
    <property type="entry name" value="TONB_DEPENDENT_REC_3"/>
    <property type="match status" value="1"/>
</dbReference>
<evidence type="ECO:0000313" key="19">
    <source>
        <dbReference type="EMBL" id="CAB3707121.1"/>
    </source>
</evidence>
<dbReference type="InterPro" id="IPR010917">
    <property type="entry name" value="TonB_rcpt_CS"/>
</dbReference>
<dbReference type="Gene3D" id="3.55.50.30">
    <property type="match status" value="1"/>
</dbReference>
<evidence type="ECO:0000256" key="16">
    <source>
        <dbReference type="RuleBase" id="RU003357"/>
    </source>
</evidence>
<keyword evidence="12 19" id="KW-0675">Receptor</keyword>
<feature type="short sequence motif" description="TonB C-terminal box" evidence="15">
    <location>
        <begin position="836"/>
        <end position="853"/>
    </location>
</feature>
<dbReference type="Gene3D" id="2.170.130.10">
    <property type="entry name" value="TonB-dependent receptor, plug domain"/>
    <property type="match status" value="1"/>
</dbReference>
<evidence type="ECO:0000256" key="11">
    <source>
        <dbReference type="ARBA" id="ARBA00023136"/>
    </source>
</evidence>
<dbReference type="GO" id="GO:0038023">
    <property type="term" value="F:signaling receptor activity"/>
    <property type="evidence" value="ECO:0007669"/>
    <property type="project" value="InterPro"/>
</dbReference>
<dbReference type="Pfam" id="PF00593">
    <property type="entry name" value="TonB_dep_Rec_b-barrel"/>
    <property type="match status" value="1"/>
</dbReference>
<protein>
    <submittedName>
        <fullName evidence="19">Ferrichrome receptor FcuA</fullName>
    </submittedName>
</protein>
<evidence type="ECO:0000256" key="5">
    <source>
        <dbReference type="ARBA" id="ARBA00022496"/>
    </source>
</evidence>
<evidence type="ECO:0000256" key="15">
    <source>
        <dbReference type="PROSITE-ProRule" id="PRU10144"/>
    </source>
</evidence>
<evidence type="ECO:0000256" key="2">
    <source>
        <dbReference type="ARBA" id="ARBA00009810"/>
    </source>
</evidence>
<keyword evidence="5" id="KW-0410">Iron transport</keyword>
<dbReference type="InterPro" id="IPR012910">
    <property type="entry name" value="Plug_dom"/>
</dbReference>
<keyword evidence="8" id="KW-0408">Iron</keyword>
<proteinExistence type="inferred from homology"/>
<keyword evidence="4 14" id="KW-1134">Transmembrane beta strand</keyword>
<keyword evidence="9" id="KW-0406">Ion transport</keyword>
<dbReference type="GO" id="GO:0015891">
    <property type="term" value="P:siderophore transport"/>
    <property type="evidence" value="ECO:0007669"/>
    <property type="project" value="InterPro"/>
</dbReference>
<dbReference type="GO" id="GO:0009279">
    <property type="term" value="C:cell outer membrane"/>
    <property type="evidence" value="ECO:0007669"/>
    <property type="project" value="UniProtKB-SubCell"/>
</dbReference>
<evidence type="ECO:0000256" key="6">
    <source>
        <dbReference type="ARBA" id="ARBA00022692"/>
    </source>
</evidence>
<keyword evidence="13 14" id="KW-0998">Cell outer membrane</keyword>
<reference evidence="19 20" key="1">
    <citation type="submission" date="2020-04" db="EMBL/GenBank/DDBJ databases">
        <authorList>
            <person name="De Canck E."/>
        </authorList>
    </citation>
    <scope>NUCLEOTIDE SEQUENCE [LARGE SCALE GENOMIC DNA]</scope>
    <source>
        <strain evidence="19 20">LMG 3441</strain>
    </source>
</reference>
<name>A0A6S7A8M0_9BURK</name>
<dbReference type="Pfam" id="PF07715">
    <property type="entry name" value="Plug"/>
    <property type="match status" value="1"/>
</dbReference>
<feature type="chain" id="PRO_5028858360" evidence="17">
    <location>
        <begin position="47"/>
        <end position="853"/>
    </location>
</feature>
<evidence type="ECO:0000256" key="7">
    <source>
        <dbReference type="ARBA" id="ARBA00022729"/>
    </source>
</evidence>